<accession>A0A0G4FTV8</accession>
<keyword evidence="1" id="KW-0732">Signal</keyword>
<dbReference type="VEuPathDB" id="CryptoDB:Cvel_18728"/>
<dbReference type="AlphaFoldDB" id="A0A0G4FTV8"/>
<evidence type="ECO:0000313" key="2">
    <source>
        <dbReference type="EMBL" id="CEM18334.1"/>
    </source>
</evidence>
<dbReference type="PhylomeDB" id="A0A0G4FTV8"/>
<reference evidence="2" key="1">
    <citation type="submission" date="2014-11" db="EMBL/GenBank/DDBJ databases">
        <authorList>
            <person name="Otto D Thomas"/>
            <person name="Naeem Raeece"/>
        </authorList>
    </citation>
    <scope>NUCLEOTIDE SEQUENCE</scope>
</reference>
<dbReference type="SUPFAM" id="SSF57184">
    <property type="entry name" value="Growth factor receptor domain"/>
    <property type="match status" value="1"/>
</dbReference>
<proteinExistence type="predicted"/>
<organism evidence="2">
    <name type="scientific">Chromera velia CCMP2878</name>
    <dbReference type="NCBI Taxonomy" id="1169474"/>
    <lineage>
        <taxon>Eukaryota</taxon>
        <taxon>Sar</taxon>
        <taxon>Alveolata</taxon>
        <taxon>Colpodellida</taxon>
        <taxon>Chromeraceae</taxon>
        <taxon>Chromera</taxon>
    </lineage>
</organism>
<sequence>MKFLAVPAAFAVAAAHSVIDYSCPAGYSLSGHMCTTSESVPQTVERVPQTVTIAPVSSCPAGYSASGGSCVTTRSQPKIAERIPHQVPETSCPAGTSGPNASGMCTSTRMIRVPTVKSRDVPVTSTHVEREPFSVPVTKQVSVAGAPTCPSGSTMAGGACIVTGSSTEYSTEEIPTTLSFPVNTPVSSTACPSGTQDSMGSCTARLSFQSVEQGSAPKTVRVPTLSSRPATYNLPASTLKTGETCPQGTNAKADGTCSVTLKASSLESYEVPVSSQIPKVESVPQTLTLTKQHLVPSYSCPAGSTQTGGSGAGLICTVTLPSASPTTSSVPRTMKKARFEKKPVTVTVSKVESHPVYYCPSGTTETPSGECAVTVTIRSPITTSETHTSCPAGSEEYNPGRMGTASSKGAGMLCKEATTVSVPATLIPSSSKGAASYACPTGTTPMGEGASMTCSAPSYQEVPMQTFTTTSIDYETSTVTETVPKLYRYETRTITETATTEQVVTVYDEVTLSESKASLVTSSYTETVPAIASYSVASTSETVTVSNDRVSYESCSTNFATCGNAGPNGMSACCLTETKYRVKTETYEQTVPAVPTYFTQEISETQTVEETFQTFDTTTLSETSHSVSTDYTAESVSPNNLVTYSTSYETQSCGSGAGFGSGFGASSGGFSCDTKIVSSPVPMTETVPSVPTFTTQTISETASSEKISTSASKSMMKVSEMGFEMETKIDTVPAVTTYRTEYTTSYSCPAGTTDNGSACISTESAAPIYSCPAGSSGSASGYGSTFGSASAASGCTQTTWTTVTSCPKGFSDTGSSCTKTVNIPATPTERSLHH</sequence>
<feature type="signal peptide" evidence="1">
    <location>
        <begin position="1"/>
        <end position="15"/>
    </location>
</feature>
<dbReference type="EMBL" id="CDMZ01000629">
    <property type="protein sequence ID" value="CEM18334.1"/>
    <property type="molecule type" value="Genomic_DNA"/>
</dbReference>
<dbReference type="InterPro" id="IPR009030">
    <property type="entry name" value="Growth_fac_rcpt_cys_sf"/>
</dbReference>
<feature type="chain" id="PRO_5012972177" description="Ig-like domain-containing protein" evidence="1">
    <location>
        <begin position="16"/>
        <end position="834"/>
    </location>
</feature>
<evidence type="ECO:0008006" key="3">
    <source>
        <dbReference type="Google" id="ProtNLM"/>
    </source>
</evidence>
<name>A0A0G4FTV8_9ALVE</name>
<evidence type="ECO:0000256" key="1">
    <source>
        <dbReference type="SAM" id="SignalP"/>
    </source>
</evidence>
<gene>
    <name evidence="2" type="ORF">Cvel_18728</name>
</gene>
<protein>
    <recommendedName>
        <fullName evidence="3">Ig-like domain-containing protein</fullName>
    </recommendedName>
</protein>